<evidence type="ECO:0000256" key="1">
    <source>
        <dbReference type="ARBA" id="ARBA00023172"/>
    </source>
</evidence>
<dbReference type="OrthoDB" id="9766545at2"/>
<dbReference type="GO" id="GO:0015074">
    <property type="term" value="P:DNA integration"/>
    <property type="evidence" value="ECO:0007669"/>
    <property type="project" value="InterPro"/>
</dbReference>
<organism evidence="3 4">
    <name type="scientific">Terriglobus roseus</name>
    <dbReference type="NCBI Taxonomy" id="392734"/>
    <lineage>
        <taxon>Bacteria</taxon>
        <taxon>Pseudomonadati</taxon>
        <taxon>Acidobacteriota</taxon>
        <taxon>Terriglobia</taxon>
        <taxon>Terriglobales</taxon>
        <taxon>Acidobacteriaceae</taxon>
        <taxon>Terriglobus</taxon>
    </lineage>
</organism>
<gene>
    <name evidence="3" type="ORF">SAMN05443244_0914</name>
</gene>
<feature type="domain" description="Tyr recombinase" evidence="2">
    <location>
        <begin position="96"/>
        <end position="294"/>
    </location>
</feature>
<dbReference type="AlphaFoldDB" id="A0A1H4K176"/>
<dbReference type="GO" id="GO:0003677">
    <property type="term" value="F:DNA binding"/>
    <property type="evidence" value="ECO:0007669"/>
    <property type="project" value="InterPro"/>
</dbReference>
<reference evidence="3 4" key="1">
    <citation type="submission" date="2016-10" db="EMBL/GenBank/DDBJ databases">
        <authorList>
            <person name="de Groot N.N."/>
        </authorList>
    </citation>
    <scope>NUCLEOTIDE SEQUENCE [LARGE SCALE GENOMIC DNA]</scope>
    <source>
        <strain evidence="3 4">AB35.6</strain>
    </source>
</reference>
<dbReference type="InterPro" id="IPR013762">
    <property type="entry name" value="Integrase-like_cat_sf"/>
</dbReference>
<dbReference type="GO" id="GO:0006310">
    <property type="term" value="P:DNA recombination"/>
    <property type="evidence" value="ECO:0007669"/>
    <property type="project" value="UniProtKB-KW"/>
</dbReference>
<keyword evidence="1" id="KW-0233">DNA recombination</keyword>
<accession>A0A1H4K176</accession>
<dbReference type="SUPFAM" id="SSF56349">
    <property type="entry name" value="DNA breaking-rejoining enzymes"/>
    <property type="match status" value="1"/>
</dbReference>
<name>A0A1H4K176_9BACT</name>
<dbReference type="Gene3D" id="1.10.443.10">
    <property type="entry name" value="Intergrase catalytic core"/>
    <property type="match status" value="1"/>
</dbReference>
<protein>
    <submittedName>
        <fullName evidence="3">Site-specific recombinase XerD</fullName>
    </submittedName>
</protein>
<dbReference type="Pfam" id="PF00589">
    <property type="entry name" value="Phage_integrase"/>
    <property type="match status" value="1"/>
</dbReference>
<evidence type="ECO:0000313" key="3">
    <source>
        <dbReference type="EMBL" id="SEB51652.1"/>
    </source>
</evidence>
<sequence>MLNKAVSLYVASRRSSTSPFLSSESTLRSFAKYCGNIEITQVDALQVSNFLSMGATTSVTRVSKFSALKCFFAHYADRGLMPPLPLTAPPKPETYRVPFIYTHTQVKALLSATARCHSPGVELSADTLRMLLILLYATGTTVDELLSVRTSDLDLRRCEINLNATACRRGRVLPISAQLRDLLSEYLRSLRSSSRDVHLLRSSVGQALNRKSLCVRFRRLRNLADVGMGPHGQTPRLQDFRSTFAVHRIKYWIASGADLNVLLPALSAYMGYARLTKAEEFLAFTPERFRSELERLAIGRARPAWKTDEALMTFLTRL</sequence>
<dbReference type="PROSITE" id="PS51898">
    <property type="entry name" value="TYR_RECOMBINASE"/>
    <property type="match status" value="1"/>
</dbReference>
<evidence type="ECO:0000313" key="4">
    <source>
        <dbReference type="Proteomes" id="UP000182409"/>
    </source>
</evidence>
<dbReference type="Proteomes" id="UP000182409">
    <property type="component" value="Unassembled WGS sequence"/>
</dbReference>
<dbReference type="InterPro" id="IPR002104">
    <property type="entry name" value="Integrase_catalytic"/>
</dbReference>
<dbReference type="InterPro" id="IPR011010">
    <property type="entry name" value="DNA_brk_join_enz"/>
</dbReference>
<evidence type="ECO:0000259" key="2">
    <source>
        <dbReference type="PROSITE" id="PS51898"/>
    </source>
</evidence>
<dbReference type="EMBL" id="FNSD01000001">
    <property type="protein sequence ID" value="SEB51652.1"/>
    <property type="molecule type" value="Genomic_DNA"/>
</dbReference>
<proteinExistence type="predicted"/>